<reference evidence="1 2" key="1">
    <citation type="journal article" date="2022" name="bioRxiv">
        <title>Genomics of Preaxostyla Flagellates Illuminates Evolutionary Transitions and the Path Towards Mitochondrial Loss.</title>
        <authorList>
            <person name="Novak L.V.F."/>
            <person name="Treitli S.C."/>
            <person name="Pyrih J."/>
            <person name="Halakuc P."/>
            <person name="Pipaliya S.V."/>
            <person name="Vacek V."/>
            <person name="Brzon O."/>
            <person name="Soukal P."/>
            <person name="Eme L."/>
            <person name="Dacks J.B."/>
            <person name="Karnkowska A."/>
            <person name="Elias M."/>
            <person name="Hampl V."/>
        </authorList>
    </citation>
    <scope>NUCLEOTIDE SEQUENCE [LARGE SCALE GENOMIC DNA]</scope>
    <source>
        <strain evidence="1">NAU3</strain>
        <tissue evidence="1">Gut</tissue>
    </source>
</reference>
<accession>A0ABQ9YJX3</accession>
<organism evidence="1 2">
    <name type="scientific">Blattamonas nauphoetae</name>
    <dbReference type="NCBI Taxonomy" id="2049346"/>
    <lineage>
        <taxon>Eukaryota</taxon>
        <taxon>Metamonada</taxon>
        <taxon>Preaxostyla</taxon>
        <taxon>Oxymonadida</taxon>
        <taxon>Blattamonas</taxon>
    </lineage>
</organism>
<proteinExistence type="predicted"/>
<evidence type="ECO:0000313" key="1">
    <source>
        <dbReference type="EMBL" id="KAK2964065.1"/>
    </source>
</evidence>
<comment type="caution">
    <text evidence="1">The sequence shown here is derived from an EMBL/GenBank/DDBJ whole genome shotgun (WGS) entry which is preliminary data.</text>
</comment>
<sequence>MPVALTIPSGLTFFGRDDSIWDSLAQMIDTQFKWNKQSGNIRQMGLTVHRMLRMEDIEDAIETKLLNDTISRVGVQRFIFSDRTPSTVPLLQNRSCPSSPFLAVCVDVVAS</sequence>
<protein>
    <submittedName>
        <fullName evidence="1">Uncharacterized protein</fullName>
    </submittedName>
</protein>
<gene>
    <name evidence="1" type="ORF">BLNAU_1146</name>
</gene>
<name>A0ABQ9YJX3_9EUKA</name>
<dbReference type="Proteomes" id="UP001281761">
    <property type="component" value="Unassembled WGS sequence"/>
</dbReference>
<evidence type="ECO:0000313" key="2">
    <source>
        <dbReference type="Proteomes" id="UP001281761"/>
    </source>
</evidence>
<dbReference type="EMBL" id="JARBJD010000004">
    <property type="protein sequence ID" value="KAK2964065.1"/>
    <property type="molecule type" value="Genomic_DNA"/>
</dbReference>
<keyword evidence="2" id="KW-1185">Reference proteome</keyword>